<dbReference type="InterPro" id="IPR047126">
    <property type="entry name" value="RNF141-like"/>
</dbReference>
<protein>
    <recommendedName>
        <fullName evidence="5">RING-type domain-containing protein</fullName>
    </recommendedName>
</protein>
<evidence type="ECO:0000256" key="3">
    <source>
        <dbReference type="PROSITE-ProRule" id="PRU00175"/>
    </source>
</evidence>
<reference evidence="7" key="1">
    <citation type="submission" date="2022-10" db="EMBL/GenBank/DDBJ databases">
        <title>Genome assembly of Pristionchus species.</title>
        <authorList>
            <person name="Yoshida K."/>
            <person name="Sommer R.J."/>
        </authorList>
    </citation>
    <scope>NUCLEOTIDE SEQUENCE [LARGE SCALE GENOMIC DNA]</scope>
    <source>
        <strain evidence="7">RS5460</strain>
    </source>
</reference>
<dbReference type="PANTHER" id="PTHR12109:SF3">
    <property type="entry name" value="RING FINGER PROTEIN 141"/>
    <property type="match status" value="1"/>
</dbReference>
<gene>
    <name evidence="6" type="ORF">PMAYCL1PPCAC_11035</name>
</gene>
<keyword evidence="1 3" id="KW-0479">Metal-binding</keyword>
<dbReference type="Gene3D" id="3.30.40.10">
    <property type="entry name" value="Zinc/RING finger domain, C3HC4 (zinc finger)"/>
    <property type="match status" value="1"/>
</dbReference>
<dbReference type="GO" id="GO:0004842">
    <property type="term" value="F:ubiquitin-protein transferase activity"/>
    <property type="evidence" value="ECO:0007669"/>
    <property type="project" value="TreeGrafter"/>
</dbReference>
<sequence length="300" mass="33224">DDERKKLINRYKLVIKMQEEYDAMEKRIEEALRPAVGEDAATTAADSPPVESAAAAEEEEAARESNEEICCICREALSKKRSVVLDVCKHSLHETCAVQLFETRSEMEFTCCLCRRKSSKVIGNDEVEIPVPHRNEGLRGSISKTRDHFERLLQLKRIAIRDGKNEEYIADIDEEIELLKKRKLALDVDYMIRCQKKLIKERREAAAATAAAESAAVSADATAGDVVEQQREETEAGPSSSVASSGSTVSDSHSTVVTTEGGEPMDVEAVATEAVGEGRRRRAVEEETAGSTVVQQKRRR</sequence>
<keyword evidence="2" id="KW-0862">Zinc</keyword>
<evidence type="ECO:0000256" key="1">
    <source>
        <dbReference type="ARBA" id="ARBA00022771"/>
    </source>
</evidence>
<dbReference type="AlphaFoldDB" id="A0AAN4ZNH5"/>
<accession>A0AAN4ZNH5</accession>
<feature type="compositionally biased region" description="Low complexity" evidence="4">
    <location>
        <begin position="239"/>
        <end position="259"/>
    </location>
</feature>
<dbReference type="EMBL" id="BTRK01000003">
    <property type="protein sequence ID" value="GMR40840.1"/>
    <property type="molecule type" value="Genomic_DNA"/>
</dbReference>
<evidence type="ECO:0000256" key="2">
    <source>
        <dbReference type="ARBA" id="ARBA00022833"/>
    </source>
</evidence>
<organism evidence="6 7">
    <name type="scientific">Pristionchus mayeri</name>
    <dbReference type="NCBI Taxonomy" id="1317129"/>
    <lineage>
        <taxon>Eukaryota</taxon>
        <taxon>Metazoa</taxon>
        <taxon>Ecdysozoa</taxon>
        <taxon>Nematoda</taxon>
        <taxon>Chromadorea</taxon>
        <taxon>Rhabditida</taxon>
        <taxon>Rhabditina</taxon>
        <taxon>Diplogasteromorpha</taxon>
        <taxon>Diplogasteroidea</taxon>
        <taxon>Neodiplogasteridae</taxon>
        <taxon>Pristionchus</taxon>
    </lineage>
</organism>
<dbReference type="SUPFAM" id="SSF57850">
    <property type="entry name" value="RING/U-box"/>
    <property type="match status" value="1"/>
</dbReference>
<feature type="domain" description="RING-type" evidence="5">
    <location>
        <begin position="70"/>
        <end position="115"/>
    </location>
</feature>
<dbReference type="InterPro" id="IPR001841">
    <property type="entry name" value="Znf_RING"/>
</dbReference>
<evidence type="ECO:0000256" key="4">
    <source>
        <dbReference type="SAM" id="MobiDB-lite"/>
    </source>
</evidence>
<feature type="region of interest" description="Disordered" evidence="4">
    <location>
        <begin position="213"/>
        <end position="300"/>
    </location>
</feature>
<dbReference type="GO" id="GO:0008270">
    <property type="term" value="F:zinc ion binding"/>
    <property type="evidence" value="ECO:0007669"/>
    <property type="project" value="UniProtKB-KW"/>
</dbReference>
<dbReference type="PROSITE" id="PS50089">
    <property type="entry name" value="ZF_RING_2"/>
    <property type="match status" value="1"/>
</dbReference>
<dbReference type="PANTHER" id="PTHR12109">
    <property type="entry name" value="RING FINGER PROTEIN 141-RELATED"/>
    <property type="match status" value="1"/>
</dbReference>
<name>A0AAN4ZNH5_9BILA</name>
<feature type="compositionally biased region" description="Polar residues" evidence="4">
    <location>
        <begin position="291"/>
        <end position="300"/>
    </location>
</feature>
<feature type="region of interest" description="Disordered" evidence="4">
    <location>
        <begin position="34"/>
        <end position="60"/>
    </location>
</feature>
<dbReference type="CDD" id="cd16448">
    <property type="entry name" value="RING-H2"/>
    <property type="match status" value="1"/>
</dbReference>
<dbReference type="InterPro" id="IPR013083">
    <property type="entry name" value="Znf_RING/FYVE/PHD"/>
</dbReference>
<comment type="caution">
    <text evidence="6">The sequence shown here is derived from an EMBL/GenBank/DDBJ whole genome shotgun (WGS) entry which is preliminary data.</text>
</comment>
<evidence type="ECO:0000313" key="6">
    <source>
        <dbReference type="EMBL" id="GMR40840.1"/>
    </source>
</evidence>
<keyword evidence="7" id="KW-1185">Reference proteome</keyword>
<evidence type="ECO:0000313" key="7">
    <source>
        <dbReference type="Proteomes" id="UP001328107"/>
    </source>
</evidence>
<dbReference type="Proteomes" id="UP001328107">
    <property type="component" value="Unassembled WGS sequence"/>
</dbReference>
<feature type="non-terminal residue" evidence="6">
    <location>
        <position position="1"/>
    </location>
</feature>
<dbReference type="GO" id="GO:0051865">
    <property type="term" value="P:protein autoubiquitination"/>
    <property type="evidence" value="ECO:0007669"/>
    <property type="project" value="TreeGrafter"/>
</dbReference>
<feature type="compositionally biased region" description="Low complexity" evidence="4">
    <location>
        <begin position="213"/>
        <end position="226"/>
    </location>
</feature>
<evidence type="ECO:0000259" key="5">
    <source>
        <dbReference type="PROSITE" id="PS50089"/>
    </source>
</evidence>
<proteinExistence type="predicted"/>
<feature type="compositionally biased region" description="Low complexity" evidence="4">
    <location>
        <begin position="44"/>
        <end position="55"/>
    </location>
</feature>
<keyword evidence="1 3" id="KW-0863">Zinc-finger</keyword>